<accession>D2QVZ1</accession>
<keyword evidence="1" id="KW-1133">Transmembrane helix</keyword>
<dbReference type="HOGENOM" id="CLU_2755845_0_0_10"/>
<protein>
    <submittedName>
        <fullName evidence="2">Uncharacterized protein</fullName>
    </submittedName>
</protein>
<evidence type="ECO:0000313" key="2">
    <source>
        <dbReference type="EMBL" id="ADB42973.1"/>
    </source>
</evidence>
<dbReference type="KEGG" id="sli:Slin_7030"/>
<keyword evidence="3" id="KW-1185">Reference proteome</keyword>
<evidence type="ECO:0000313" key="3">
    <source>
        <dbReference type="Proteomes" id="UP000002028"/>
    </source>
</evidence>
<dbReference type="AlphaFoldDB" id="D2QVZ1"/>
<keyword evidence="1" id="KW-0812">Transmembrane</keyword>
<dbReference type="Proteomes" id="UP000002028">
    <property type="component" value="Plasmid pSLIN05"/>
</dbReference>
<proteinExistence type="predicted"/>
<feature type="transmembrane region" description="Helical" evidence="1">
    <location>
        <begin position="45"/>
        <end position="68"/>
    </location>
</feature>
<keyword evidence="2" id="KW-0614">Plasmid</keyword>
<geneLocation type="plasmid" evidence="2 3">
    <name>pSLIN05</name>
</geneLocation>
<reference evidence="2 3" key="1">
    <citation type="journal article" date="2010" name="Stand. Genomic Sci.">
        <title>Complete genome sequence of Spirosoma linguale type strain (1).</title>
        <authorList>
            <person name="Lail K."/>
            <person name="Sikorski J."/>
            <person name="Saunders E."/>
            <person name="Lapidus A."/>
            <person name="Glavina Del Rio T."/>
            <person name="Copeland A."/>
            <person name="Tice H."/>
            <person name="Cheng J.-F."/>
            <person name="Lucas S."/>
            <person name="Nolan M."/>
            <person name="Bruce D."/>
            <person name="Goodwin L."/>
            <person name="Pitluck S."/>
            <person name="Ivanova N."/>
            <person name="Mavromatis K."/>
            <person name="Ovchinnikova G."/>
            <person name="Pati A."/>
            <person name="Chen A."/>
            <person name="Palaniappan K."/>
            <person name="Land M."/>
            <person name="Hauser L."/>
            <person name="Chang Y.-J."/>
            <person name="Jeffries C.D."/>
            <person name="Chain P."/>
            <person name="Brettin T."/>
            <person name="Detter J.C."/>
            <person name="Schuetze A."/>
            <person name="Rohde M."/>
            <person name="Tindall B.J."/>
            <person name="Goeker M."/>
            <person name="Bristow J."/>
            <person name="Eisen J.A."/>
            <person name="Markowitz V."/>
            <person name="Hugenholtz P."/>
            <person name="Kyrpides N.C."/>
            <person name="Klenk H.-P."/>
            <person name="Chen F."/>
        </authorList>
    </citation>
    <scope>NUCLEOTIDE SEQUENCE [LARGE SCALE GENOMIC DNA]</scope>
    <source>
        <strain evidence="3">ATCC 33905 / DSM 74 / LMG 10896 / Claus 1</strain>
    </source>
</reference>
<dbReference type="EMBL" id="CP001774">
    <property type="protein sequence ID" value="ADB42973.1"/>
    <property type="molecule type" value="Genomic_DNA"/>
</dbReference>
<name>D2QVZ1_SPILD</name>
<keyword evidence="1" id="KW-0472">Membrane</keyword>
<gene>
    <name evidence="2" type="ordered locus">Slin_7030</name>
</gene>
<organism evidence="2 3">
    <name type="scientific">Spirosoma linguale (strain ATCC 33905 / DSM 74 / LMG 10896 / Claus 1)</name>
    <dbReference type="NCBI Taxonomy" id="504472"/>
    <lineage>
        <taxon>Bacteria</taxon>
        <taxon>Pseudomonadati</taxon>
        <taxon>Bacteroidota</taxon>
        <taxon>Cytophagia</taxon>
        <taxon>Cytophagales</taxon>
        <taxon>Cytophagaceae</taxon>
        <taxon>Spirosoma</taxon>
    </lineage>
</organism>
<evidence type="ECO:0000256" key="1">
    <source>
        <dbReference type="SAM" id="Phobius"/>
    </source>
</evidence>
<sequence>MDLFSALLYNSRKRVAYNIDCSEQHNDHLYNIHIMMKSSQIGISTLLILGTNYLVIPILSIVCLFGFFPS</sequence>